<comment type="caution">
    <text evidence="2">The sequence shown here is derived from an EMBL/GenBank/DDBJ whole genome shotgun (WGS) entry which is preliminary data.</text>
</comment>
<dbReference type="AlphaFoldDB" id="A0A420HTZ1"/>
<feature type="signal peptide" evidence="1">
    <location>
        <begin position="1"/>
        <end position="25"/>
    </location>
</feature>
<dbReference type="STRING" id="212602.A0A420HTZ1"/>
<dbReference type="PANTHER" id="PTHR38792:SF3">
    <property type="entry name" value="BNR_ASP-BOX REPEAT DOMAIN PROTEIN (AFU_ORTHOLOGUE AFUA_7G06430)-RELATED"/>
    <property type="match status" value="1"/>
</dbReference>
<keyword evidence="1" id="KW-0732">Signal</keyword>
<evidence type="ECO:0000313" key="2">
    <source>
        <dbReference type="EMBL" id="RKF60839.1"/>
    </source>
</evidence>
<dbReference type="SUPFAM" id="SSF50939">
    <property type="entry name" value="Sialidases"/>
    <property type="match status" value="1"/>
</dbReference>
<evidence type="ECO:0000313" key="3">
    <source>
        <dbReference type="Proteomes" id="UP000286134"/>
    </source>
</evidence>
<dbReference type="Gene3D" id="2.120.10.10">
    <property type="match status" value="1"/>
</dbReference>
<dbReference type="InterPro" id="IPR036278">
    <property type="entry name" value="Sialidase_sf"/>
</dbReference>
<proteinExistence type="predicted"/>
<gene>
    <name evidence="2" type="ORF">OnM2_047040</name>
</gene>
<protein>
    <submittedName>
        <fullName evidence="2">Sialidase superfamily/BNR/Asp-box repeat protein</fullName>
    </submittedName>
</protein>
<dbReference type="SMR" id="A0A420HTZ1"/>
<dbReference type="Proteomes" id="UP000286134">
    <property type="component" value="Unassembled WGS sequence"/>
</dbReference>
<reference evidence="2 3" key="1">
    <citation type="journal article" date="2018" name="BMC Genomics">
        <title>Comparative genome analyses reveal sequence features reflecting distinct modes of host-adaptation between dicot and monocot powdery mildew.</title>
        <authorList>
            <person name="Wu Y."/>
            <person name="Ma X."/>
            <person name="Pan Z."/>
            <person name="Kale S.D."/>
            <person name="Song Y."/>
            <person name="King H."/>
            <person name="Zhang Q."/>
            <person name="Presley C."/>
            <person name="Deng X."/>
            <person name="Wei C.I."/>
            <person name="Xiao S."/>
        </authorList>
    </citation>
    <scope>NUCLEOTIDE SEQUENCE [LARGE SCALE GENOMIC DNA]</scope>
    <source>
        <strain evidence="2">UMSG2</strain>
    </source>
</reference>
<feature type="chain" id="PRO_5019165386" evidence="1">
    <location>
        <begin position="26"/>
        <end position="366"/>
    </location>
</feature>
<organism evidence="2 3">
    <name type="scientific">Erysiphe neolycopersici</name>
    <dbReference type="NCBI Taxonomy" id="212602"/>
    <lineage>
        <taxon>Eukaryota</taxon>
        <taxon>Fungi</taxon>
        <taxon>Dikarya</taxon>
        <taxon>Ascomycota</taxon>
        <taxon>Pezizomycotina</taxon>
        <taxon>Leotiomycetes</taxon>
        <taxon>Erysiphales</taxon>
        <taxon>Erysiphaceae</taxon>
        <taxon>Erysiphe</taxon>
    </lineage>
</organism>
<dbReference type="EMBL" id="MCFK01004727">
    <property type="protein sequence ID" value="RKF60839.1"/>
    <property type="molecule type" value="Genomic_DNA"/>
</dbReference>
<name>A0A420HTZ1_9PEZI</name>
<accession>A0A420HTZ1</accession>
<dbReference type="OrthoDB" id="2739686at2759"/>
<dbReference type="PANTHER" id="PTHR38792">
    <property type="entry name" value="BNR/ASP-BOX REPEAT DOMAIN PROTEIN (AFU_ORTHOLOGUE AFUA_7G06430)-RELATED"/>
    <property type="match status" value="1"/>
</dbReference>
<keyword evidence="3" id="KW-1185">Reference proteome</keyword>
<evidence type="ECO:0000256" key="1">
    <source>
        <dbReference type="SAM" id="SignalP"/>
    </source>
</evidence>
<sequence length="366" mass="39984">MSRMYYKFITLFSLFLSILISSTRGMPSKRSVAVRGDSAVSFSVTGSNGVYPRATNINNGQILGIYTDFQDDIQILTLVTSDNNGMSWKFRGTAARKPVRSGTLDNGYLLQLPTGRVLAAFRNHDIDSTGKFLVYRITICSSDDNGASWVFLSDAVVVPAAATPNGVWEPYMRNAVDGSLQLYYSHERSVDDQDSVMITSHDEGKSWGEEKIISGSTERSSRDGMVGVAELGGQNLIAVFETKEPEGTFYLSTVTSMDDGATWGNRQVLYKPPTGNNAGAPQIARVGNNLIVSFMTEEDNSIGNAASWINVADAKFIISGDRGASWSKTTVFKQPAMWPGLLVLRDQKSFLYLAGVHGLLSQRFSL</sequence>
<dbReference type="CDD" id="cd15482">
    <property type="entry name" value="Sialidase_non-viral"/>
    <property type="match status" value="1"/>
</dbReference>